<evidence type="ECO:0000313" key="1">
    <source>
        <dbReference type="EMBL" id="EGI61555.1"/>
    </source>
</evidence>
<dbReference type="Proteomes" id="UP000007755">
    <property type="component" value="Unassembled WGS sequence"/>
</dbReference>
<dbReference type="EMBL" id="GL888404">
    <property type="protein sequence ID" value="EGI61555.1"/>
    <property type="molecule type" value="Genomic_DNA"/>
</dbReference>
<evidence type="ECO:0000313" key="2">
    <source>
        <dbReference type="Proteomes" id="UP000007755"/>
    </source>
</evidence>
<sequence length="176" mass="20892">MKKPKPKGTIRNKMSRYMQQWYIDRVPLNNLEILVFEELIPNRPRRNDQTTFKDSLQVCKLERLSLGSYIVVANERYVAFILLNIKAIGKVLHMLKRTMLFENLLRLNSIQMQLENFWNHQRKSRKRIRVGTRLFKCSRGDSILTQQLIFKQRILIKQARVSAGLTGSHVTKNYIF</sequence>
<organism evidence="2">
    <name type="scientific">Acromyrmex echinatior</name>
    <name type="common">Panamanian leafcutter ant</name>
    <name type="synonym">Acromyrmex octospinosus echinatior</name>
    <dbReference type="NCBI Taxonomy" id="103372"/>
    <lineage>
        <taxon>Eukaryota</taxon>
        <taxon>Metazoa</taxon>
        <taxon>Ecdysozoa</taxon>
        <taxon>Arthropoda</taxon>
        <taxon>Hexapoda</taxon>
        <taxon>Insecta</taxon>
        <taxon>Pterygota</taxon>
        <taxon>Neoptera</taxon>
        <taxon>Endopterygota</taxon>
        <taxon>Hymenoptera</taxon>
        <taxon>Apocrita</taxon>
        <taxon>Aculeata</taxon>
        <taxon>Formicoidea</taxon>
        <taxon>Formicidae</taxon>
        <taxon>Myrmicinae</taxon>
        <taxon>Acromyrmex</taxon>
    </lineage>
</organism>
<keyword evidence="2" id="KW-1185">Reference proteome</keyword>
<dbReference type="AlphaFoldDB" id="F4WW84"/>
<gene>
    <name evidence="1" type="ORF">G5I_10118</name>
</gene>
<name>F4WW84_ACREC</name>
<dbReference type="InParanoid" id="F4WW84"/>
<protein>
    <submittedName>
        <fullName evidence="1">Uncharacterized protein</fullName>
    </submittedName>
</protein>
<proteinExistence type="predicted"/>
<reference evidence="1" key="1">
    <citation type="submission" date="2011-02" db="EMBL/GenBank/DDBJ databases">
        <title>The genome of the leaf-cutting ant Acromyrmex echinatior suggests key adaptations to social evolution and fungus farming.</title>
        <authorList>
            <person name="Nygaard S."/>
            <person name="Zhang G."/>
        </authorList>
    </citation>
    <scope>NUCLEOTIDE SEQUENCE</scope>
</reference>
<accession>F4WW84</accession>